<name>A0A8J5XP38_DIALT</name>
<dbReference type="EMBL" id="JAGTXO010000010">
    <property type="protein sequence ID" value="KAG8465557.1"/>
    <property type="molecule type" value="Genomic_DNA"/>
</dbReference>
<dbReference type="PANTHER" id="PTHR11122:SF13">
    <property type="entry name" value="GLUCOSE-6-PHOSPHATE 1-EPIMERASE"/>
    <property type="match status" value="1"/>
</dbReference>
<comment type="catalytic activity">
    <reaction evidence="1">
        <text>alpha-D-glucose 6-phosphate = beta-D-glucose 6-phosphate</text>
        <dbReference type="Rhea" id="RHEA:16249"/>
        <dbReference type="ChEBI" id="CHEBI:58225"/>
        <dbReference type="ChEBI" id="CHEBI:58247"/>
        <dbReference type="EC" id="5.1.3.15"/>
    </reaction>
</comment>
<dbReference type="EC" id="5.1.3.15" evidence="3 5"/>
<evidence type="ECO:0000256" key="1">
    <source>
        <dbReference type="ARBA" id="ARBA00001096"/>
    </source>
</evidence>
<feature type="active site" evidence="6">
    <location>
        <position position="183"/>
    </location>
</feature>
<dbReference type="AlphaFoldDB" id="A0A8J5XP38"/>
<evidence type="ECO:0000256" key="5">
    <source>
        <dbReference type="PIRNR" id="PIRNR016020"/>
    </source>
</evidence>
<protein>
    <recommendedName>
        <fullName evidence="3 5">glucose-6-phosphate 1-epimerase</fullName>
        <ecNumber evidence="3 5">5.1.3.15</ecNumber>
    </recommendedName>
</protein>
<evidence type="ECO:0000256" key="7">
    <source>
        <dbReference type="SAM" id="MobiDB-lite"/>
    </source>
</evidence>
<dbReference type="GO" id="GO:0005737">
    <property type="term" value="C:cytoplasm"/>
    <property type="evidence" value="ECO:0007669"/>
    <property type="project" value="TreeGrafter"/>
</dbReference>
<dbReference type="PANTHER" id="PTHR11122">
    <property type="entry name" value="APOSPORY-ASSOCIATED PROTEIN C-RELATED"/>
    <property type="match status" value="1"/>
</dbReference>
<sequence>MAAGVELREDEGPTPGGRVRLTHSSGAAVELTRFGAHIVSWTAAAPGRPHPPIERLWMSSLSALDGTAPIRGGIPIAWPQFADVGPLPLHGFARELQWALVTPPGPAPADAATVRAELQLSSSAQTKEGTWRRPAVAPFPWDFTLRYAIELCEESLSLELTVAHVGAPVASPSVPLQFTACLHTYFRTADYEQVRLEGGGMCGASFIDKVDSLARKLEHAHPLSLVPAATESGGYVDRVYMRPSPAPALAPMLLDVGAGLDGATPAVRSVYEVRMSDAWPDFVVFNPGLDGKRGDKGPDFDDDGYKSMVCLEPAVAVAPVVLRPGGEWVGSCVIRIVA</sequence>
<comment type="similarity">
    <text evidence="2 5">Belongs to the glucose-6-phosphate 1-epimerase family.</text>
</comment>
<evidence type="ECO:0000256" key="4">
    <source>
        <dbReference type="ARBA" id="ARBA00023235"/>
    </source>
</evidence>
<comment type="caution">
    <text evidence="8">The sequence shown here is derived from an EMBL/GenBank/DDBJ whole genome shotgun (WGS) entry which is preliminary data.</text>
</comment>
<gene>
    <name evidence="8" type="ORF">KFE25_002864</name>
</gene>
<reference evidence="8" key="1">
    <citation type="submission" date="2021-05" db="EMBL/GenBank/DDBJ databases">
        <title>The genome of the haptophyte Pavlova lutheri (Diacronema luteri, Pavlovales) - a model for lipid biosynthesis in eukaryotic algae.</title>
        <authorList>
            <person name="Hulatt C.J."/>
            <person name="Posewitz M.C."/>
        </authorList>
    </citation>
    <scope>NUCLEOTIDE SEQUENCE</scope>
    <source>
        <strain evidence="8">NIVA-4/92</strain>
    </source>
</reference>
<feature type="active site" evidence="6">
    <location>
        <position position="312"/>
    </location>
</feature>
<dbReference type="PIRSF" id="PIRSF016020">
    <property type="entry name" value="PHexose_mutarotase"/>
    <property type="match status" value="1"/>
</dbReference>
<dbReference type="InterPro" id="IPR011013">
    <property type="entry name" value="Gal_mutarotase_sf_dom"/>
</dbReference>
<evidence type="ECO:0000256" key="6">
    <source>
        <dbReference type="PIRSR" id="PIRSR016020-1"/>
    </source>
</evidence>
<dbReference type="OMA" id="CVTIHSE"/>
<feature type="region of interest" description="Disordered" evidence="7">
    <location>
        <begin position="1"/>
        <end position="20"/>
    </location>
</feature>
<organism evidence="8 9">
    <name type="scientific">Diacronema lutheri</name>
    <name type="common">Unicellular marine alga</name>
    <name type="synonym">Monochrysis lutheri</name>
    <dbReference type="NCBI Taxonomy" id="2081491"/>
    <lineage>
        <taxon>Eukaryota</taxon>
        <taxon>Haptista</taxon>
        <taxon>Haptophyta</taxon>
        <taxon>Pavlovophyceae</taxon>
        <taxon>Pavlovales</taxon>
        <taxon>Pavlovaceae</taxon>
        <taxon>Diacronema</taxon>
    </lineage>
</organism>
<dbReference type="GO" id="GO:0005975">
    <property type="term" value="P:carbohydrate metabolic process"/>
    <property type="evidence" value="ECO:0007669"/>
    <property type="project" value="InterPro"/>
</dbReference>
<dbReference type="GO" id="GO:0047938">
    <property type="term" value="F:glucose-6-phosphate 1-epimerase activity"/>
    <property type="evidence" value="ECO:0007669"/>
    <property type="project" value="UniProtKB-UniRule"/>
</dbReference>
<dbReference type="Proteomes" id="UP000751190">
    <property type="component" value="Unassembled WGS sequence"/>
</dbReference>
<dbReference type="OrthoDB" id="1659429at2759"/>
<dbReference type="InterPro" id="IPR014718">
    <property type="entry name" value="GH-type_carb-bd"/>
</dbReference>
<proteinExistence type="inferred from homology"/>
<dbReference type="Gene3D" id="2.70.98.10">
    <property type="match status" value="1"/>
</dbReference>
<keyword evidence="4 5" id="KW-0413">Isomerase</keyword>
<dbReference type="InterPro" id="IPR025532">
    <property type="entry name" value="G6P_1-epimerase"/>
</dbReference>
<dbReference type="GO" id="GO:0030246">
    <property type="term" value="F:carbohydrate binding"/>
    <property type="evidence" value="ECO:0007669"/>
    <property type="project" value="UniProtKB-UniRule"/>
</dbReference>
<evidence type="ECO:0000313" key="9">
    <source>
        <dbReference type="Proteomes" id="UP000751190"/>
    </source>
</evidence>
<evidence type="ECO:0000256" key="2">
    <source>
        <dbReference type="ARBA" id="ARBA00005866"/>
    </source>
</evidence>
<dbReference type="InterPro" id="IPR008183">
    <property type="entry name" value="Aldose_1/G6P_1-epimerase"/>
</dbReference>
<accession>A0A8J5XP38</accession>
<dbReference type="SUPFAM" id="SSF74650">
    <property type="entry name" value="Galactose mutarotase-like"/>
    <property type="match status" value="1"/>
</dbReference>
<evidence type="ECO:0000256" key="3">
    <source>
        <dbReference type="ARBA" id="ARBA00012083"/>
    </source>
</evidence>
<feature type="compositionally biased region" description="Basic and acidic residues" evidence="7">
    <location>
        <begin position="1"/>
        <end position="11"/>
    </location>
</feature>
<evidence type="ECO:0000313" key="8">
    <source>
        <dbReference type="EMBL" id="KAG8465557.1"/>
    </source>
</evidence>
<dbReference type="Pfam" id="PF01263">
    <property type="entry name" value="Aldose_epim"/>
    <property type="match status" value="1"/>
</dbReference>
<keyword evidence="9" id="KW-1185">Reference proteome</keyword>